<dbReference type="Pfam" id="PF00627">
    <property type="entry name" value="UBA"/>
    <property type="match status" value="1"/>
</dbReference>
<feature type="region of interest" description="Disordered" evidence="1">
    <location>
        <begin position="131"/>
        <end position="162"/>
    </location>
</feature>
<dbReference type="InterPro" id="IPR000626">
    <property type="entry name" value="Ubiquitin-like_dom"/>
</dbReference>
<dbReference type="GO" id="GO:0006511">
    <property type="term" value="P:ubiquitin-dependent protein catabolic process"/>
    <property type="evidence" value="ECO:0007669"/>
    <property type="project" value="TreeGrafter"/>
</dbReference>
<organism evidence="4 5">
    <name type="scientific">Acanthochromis polyacanthus</name>
    <name type="common">spiny chromis</name>
    <dbReference type="NCBI Taxonomy" id="80966"/>
    <lineage>
        <taxon>Eukaryota</taxon>
        <taxon>Metazoa</taxon>
        <taxon>Chordata</taxon>
        <taxon>Craniata</taxon>
        <taxon>Vertebrata</taxon>
        <taxon>Euteleostomi</taxon>
        <taxon>Actinopterygii</taxon>
        <taxon>Neopterygii</taxon>
        <taxon>Teleostei</taxon>
        <taxon>Neoteleostei</taxon>
        <taxon>Acanthomorphata</taxon>
        <taxon>Ovalentaria</taxon>
        <taxon>Pomacentridae</taxon>
        <taxon>Acanthochromis</taxon>
    </lineage>
</organism>
<dbReference type="InterPro" id="IPR015496">
    <property type="entry name" value="Ubiquilin"/>
</dbReference>
<dbReference type="GeneTree" id="ENSGT00940000156437"/>
<feature type="compositionally biased region" description="Polar residues" evidence="1">
    <location>
        <begin position="13"/>
        <end position="22"/>
    </location>
</feature>
<protein>
    <submittedName>
        <fullName evidence="4">Ubiquilin 1</fullName>
    </submittedName>
</protein>
<feature type="domain" description="Ubiquitin-like" evidence="3">
    <location>
        <begin position="61"/>
        <end position="135"/>
    </location>
</feature>
<dbReference type="SMART" id="SM00727">
    <property type="entry name" value="STI1"/>
    <property type="match status" value="4"/>
</dbReference>
<dbReference type="SMART" id="SM00213">
    <property type="entry name" value="UBQ"/>
    <property type="match status" value="1"/>
</dbReference>
<dbReference type="InterPro" id="IPR015940">
    <property type="entry name" value="UBA"/>
</dbReference>
<dbReference type="GO" id="GO:0005829">
    <property type="term" value="C:cytosol"/>
    <property type="evidence" value="ECO:0007669"/>
    <property type="project" value="TreeGrafter"/>
</dbReference>
<accession>A0A3Q1EXB7</accession>
<dbReference type="GO" id="GO:0031593">
    <property type="term" value="F:polyubiquitin modification-dependent protein binding"/>
    <property type="evidence" value="ECO:0007669"/>
    <property type="project" value="TreeGrafter"/>
</dbReference>
<dbReference type="Proteomes" id="UP000257200">
    <property type="component" value="Unplaced"/>
</dbReference>
<dbReference type="Pfam" id="PF23195">
    <property type="entry name" value="UBQLN1"/>
    <property type="match status" value="1"/>
</dbReference>
<dbReference type="Gene3D" id="3.10.20.90">
    <property type="entry name" value="Phosphatidylinositol 3-kinase Catalytic Subunit, Chain A, domain 1"/>
    <property type="match status" value="1"/>
</dbReference>
<dbReference type="InterPro" id="IPR006636">
    <property type="entry name" value="STI1_HS-bd"/>
</dbReference>
<feature type="compositionally biased region" description="Polar residues" evidence="1">
    <location>
        <begin position="133"/>
        <end position="159"/>
    </location>
</feature>
<proteinExistence type="predicted"/>
<name>A0A3Q1EXB7_9TELE</name>
<evidence type="ECO:0000256" key="1">
    <source>
        <dbReference type="SAM" id="MobiDB-lite"/>
    </source>
</evidence>
<dbReference type="PROSITE" id="PS50053">
    <property type="entry name" value="UBIQUITIN_2"/>
    <property type="match status" value="1"/>
</dbReference>
<reference evidence="4" key="1">
    <citation type="submission" date="2025-08" db="UniProtKB">
        <authorList>
            <consortium name="Ensembl"/>
        </authorList>
    </citation>
    <scope>IDENTIFICATION</scope>
</reference>
<feature type="compositionally biased region" description="Polar residues" evidence="1">
    <location>
        <begin position="308"/>
        <end position="324"/>
    </location>
</feature>
<dbReference type="PANTHER" id="PTHR10677:SF21">
    <property type="entry name" value="UBIQUILIN-4"/>
    <property type="match status" value="1"/>
</dbReference>
<feature type="region of interest" description="Disordered" evidence="1">
    <location>
        <begin position="276"/>
        <end position="325"/>
    </location>
</feature>
<feature type="compositionally biased region" description="Basic and acidic residues" evidence="1">
    <location>
        <begin position="289"/>
        <end position="307"/>
    </location>
</feature>
<dbReference type="SUPFAM" id="SSF54236">
    <property type="entry name" value="Ubiquitin-like"/>
    <property type="match status" value="1"/>
</dbReference>
<dbReference type="PROSITE" id="PS50030">
    <property type="entry name" value="UBA"/>
    <property type="match status" value="1"/>
</dbReference>
<dbReference type="SUPFAM" id="SSF46934">
    <property type="entry name" value="UBA-like"/>
    <property type="match status" value="1"/>
</dbReference>
<dbReference type="InterPro" id="IPR009060">
    <property type="entry name" value="UBA-like_sf"/>
</dbReference>
<dbReference type="Pfam" id="PF00240">
    <property type="entry name" value="ubiquitin"/>
    <property type="match status" value="1"/>
</dbReference>
<keyword evidence="5" id="KW-1185">Reference proteome</keyword>
<evidence type="ECO:0000259" key="3">
    <source>
        <dbReference type="PROSITE" id="PS50053"/>
    </source>
</evidence>
<dbReference type="AlphaFoldDB" id="A0A3Q1EXB7"/>
<dbReference type="Gene3D" id="1.10.260.100">
    <property type="match status" value="1"/>
</dbReference>
<evidence type="ECO:0000259" key="2">
    <source>
        <dbReference type="PROSITE" id="PS50030"/>
    </source>
</evidence>
<feature type="domain" description="UBA" evidence="2">
    <location>
        <begin position="513"/>
        <end position="557"/>
    </location>
</feature>
<dbReference type="CDD" id="cd14399">
    <property type="entry name" value="UBA_PLICs"/>
    <property type="match status" value="1"/>
</dbReference>
<reference evidence="4" key="2">
    <citation type="submission" date="2025-09" db="UniProtKB">
        <authorList>
            <consortium name="Ensembl"/>
        </authorList>
    </citation>
    <scope>IDENTIFICATION</scope>
</reference>
<evidence type="ECO:0000313" key="4">
    <source>
        <dbReference type="Ensembl" id="ENSAPOP00000009073.1"/>
    </source>
</evidence>
<sequence>MDTSLRSRVSADSHPTQLSAESSPPRDAAIQVPLVSIGGPGSTEMSGRQRASSDRHGSEMIHVAVRSVTESRDFTVRGDCTVRQLKWGLSERLGASAEQLVLIHSGRILRESELMSHLKGQKGSVSLCMIQRPQHSPDSPTSDPASETVQPDPSNFTPSPTSPLCLVEGLDNLGLENSEPGFFPALQRQMEGRLLADPEMMRRVLASPFVQSTLSASSPQLTRQLILSNPQIQQLLQTNAEVEDMLNNTDVMAQVLELIRNPDMLEGVMENEDRALGNLQPEQDNSETLTKDSDGRERTEKKIKENSVKVSQTAGGENSLSHSTDPLRLLTAAPRAAPHSESTIPAGMQSLLEGITASPGLMESLLSGPYLSSLLNCLSQNPDLAAQMLLSHPLFSGNPQLQEQMRQQIPLFLQQMQSPELLSAMLNPRAMEALLQIQHGLQTLAVEAPALIPAAGLGNTGASVNAAPESTSESVLNSQSGSGPQVATVTEQQQQFVQQMLQALANTDDGVHQEDDEFQEELQQLSSMGFRDRKANLQALISTGGDITTAIQHLLRL</sequence>
<dbReference type="STRING" id="80966.ENSAPOP00000009073"/>
<dbReference type="PANTHER" id="PTHR10677">
    <property type="entry name" value="UBIQUILIN"/>
    <property type="match status" value="1"/>
</dbReference>
<evidence type="ECO:0000313" key="5">
    <source>
        <dbReference type="Proteomes" id="UP000257200"/>
    </source>
</evidence>
<dbReference type="FunFam" id="1.10.260.100:FF:000001">
    <property type="entry name" value="Ubiquilin 1"/>
    <property type="match status" value="1"/>
</dbReference>
<feature type="region of interest" description="Disordered" evidence="1">
    <location>
        <begin position="1"/>
        <end position="58"/>
    </location>
</feature>
<dbReference type="Gene3D" id="1.10.8.10">
    <property type="entry name" value="DNA helicase RuvA subunit, C-terminal domain"/>
    <property type="match status" value="1"/>
</dbReference>
<dbReference type="Ensembl" id="ENSAPOT00000002154.1">
    <property type="protein sequence ID" value="ENSAPOP00000009073.1"/>
    <property type="gene ID" value="ENSAPOG00000011326.1"/>
</dbReference>
<dbReference type="InterPro" id="IPR029071">
    <property type="entry name" value="Ubiquitin-like_domsf"/>
</dbReference>
<dbReference type="InParanoid" id="A0A3Q1EXB7"/>
<dbReference type="SMART" id="SM00165">
    <property type="entry name" value="UBA"/>
    <property type="match status" value="1"/>
</dbReference>